<feature type="domain" description="EamA" evidence="3">
    <location>
        <begin position="150"/>
        <end position="282"/>
    </location>
</feature>
<feature type="transmembrane region" description="Helical" evidence="2">
    <location>
        <begin position="33"/>
        <end position="54"/>
    </location>
</feature>
<keyword evidence="5" id="KW-1185">Reference proteome</keyword>
<evidence type="ECO:0000256" key="2">
    <source>
        <dbReference type="SAM" id="Phobius"/>
    </source>
</evidence>
<keyword evidence="2" id="KW-0812">Transmembrane</keyword>
<sequence length="285" mass="29681">MSALALGLLLVAAFGHATWNFLAKRAAGGTAFVWLFSALAALLYAPVAVGVYAIQRPALGWVAVAFMVGTAVLHTAYFVTLQRGYDVGELSVVYPLARSTGPVLAMAAAVALMGERPSVVASMGAGLVVAGALAISWRAGARSRGLRRSVTAGLLVGALIAGYTLWDKHAVSAVGVPPVLLDWAGNLGRAVLLSPYVLGRRDRVREQWRAHRAEALAIALLAPLSYILVLTAMAFTPVSYVAPAREVSVLVGTFLGSRLLGEGDLRRRLAAAALMLAGLAALTRG</sequence>
<evidence type="ECO:0000259" key="3">
    <source>
        <dbReference type="Pfam" id="PF00892"/>
    </source>
</evidence>
<evidence type="ECO:0000313" key="4">
    <source>
        <dbReference type="EMBL" id="WRP13660.1"/>
    </source>
</evidence>
<dbReference type="Gene3D" id="1.10.3730.20">
    <property type="match status" value="1"/>
</dbReference>
<keyword evidence="2" id="KW-0472">Membrane</keyword>
<evidence type="ECO:0000313" key="5">
    <source>
        <dbReference type="Proteomes" id="UP001333102"/>
    </source>
</evidence>
<organism evidence="4 5">
    <name type="scientific">Geochorda subterranea</name>
    <dbReference type="NCBI Taxonomy" id="3109564"/>
    <lineage>
        <taxon>Bacteria</taxon>
        <taxon>Bacillati</taxon>
        <taxon>Bacillota</taxon>
        <taxon>Limnochordia</taxon>
        <taxon>Limnochordales</taxon>
        <taxon>Geochordaceae</taxon>
        <taxon>Geochorda</taxon>
    </lineage>
</organism>
<accession>A0ABZ1BLF7</accession>
<feature type="transmembrane region" description="Helical" evidence="2">
    <location>
        <begin position="119"/>
        <end position="137"/>
    </location>
</feature>
<feature type="transmembrane region" description="Helical" evidence="2">
    <location>
        <begin position="149"/>
        <end position="166"/>
    </location>
</feature>
<protein>
    <submittedName>
        <fullName evidence="4">DMT family transporter</fullName>
    </submittedName>
</protein>
<dbReference type="InterPro" id="IPR037185">
    <property type="entry name" value="EmrE-like"/>
</dbReference>
<proteinExistence type="inferred from homology"/>
<keyword evidence="2" id="KW-1133">Transmembrane helix</keyword>
<comment type="similarity">
    <text evidence="1">Belongs to the EamA transporter family.</text>
</comment>
<dbReference type="Pfam" id="PF00892">
    <property type="entry name" value="EamA"/>
    <property type="match status" value="1"/>
</dbReference>
<gene>
    <name evidence="4" type="ORF">VLY81_09395</name>
</gene>
<dbReference type="EMBL" id="CP141614">
    <property type="protein sequence ID" value="WRP13660.1"/>
    <property type="molecule type" value="Genomic_DNA"/>
</dbReference>
<dbReference type="Proteomes" id="UP001333102">
    <property type="component" value="Chromosome"/>
</dbReference>
<reference evidence="5" key="1">
    <citation type="submission" date="2023-12" db="EMBL/GenBank/DDBJ databases">
        <title>Novel isolates from deep terrestrial aquifers shed light on the physiology and ecology of the class Limnochordia.</title>
        <authorList>
            <person name="Karnachuk O.V."/>
            <person name="Lukina A.P."/>
            <person name="Avakyan M.R."/>
            <person name="Kadnikov V."/>
            <person name="Begmatov S."/>
            <person name="Beletsky A.V."/>
            <person name="Mardanov A.V."/>
            <person name="Ravin N.V."/>
        </authorList>
    </citation>
    <scope>NUCLEOTIDE SEQUENCE [LARGE SCALE GENOMIC DNA]</scope>
    <source>
        <strain evidence="5">LN</strain>
    </source>
</reference>
<feature type="transmembrane region" description="Helical" evidence="2">
    <location>
        <begin position="61"/>
        <end position="80"/>
    </location>
</feature>
<feature type="transmembrane region" description="Helical" evidence="2">
    <location>
        <begin position="178"/>
        <end position="198"/>
    </location>
</feature>
<dbReference type="RefSeq" id="WP_324667905.1">
    <property type="nucleotide sequence ID" value="NZ_CP141614.1"/>
</dbReference>
<evidence type="ECO:0000256" key="1">
    <source>
        <dbReference type="ARBA" id="ARBA00007362"/>
    </source>
</evidence>
<dbReference type="InterPro" id="IPR000620">
    <property type="entry name" value="EamA_dom"/>
</dbReference>
<feature type="transmembrane region" description="Helical" evidence="2">
    <location>
        <begin position="218"/>
        <end position="242"/>
    </location>
</feature>
<name>A0ABZ1BLF7_9FIRM</name>
<dbReference type="SUPFAM" id="SSF103481">
    <property type="entry name" value="Multidrug resistance efflux transporter EmrE"/>
    <property type="match status" value="2"/>
</dbReference>